<reference evidence="3" key="1">
    <citation type="journal article" date="2022" name="Int. J. Mol. Sci.">
        <title>Draft Genome of Tanacetum Coccineum: Genomic Comparison of Closely Related Tanacetum-Family Plants.</title>
        <authorList>
            <person name="Yamashiro T."/>
            <person name="Shiraishi A."/>
            <person name="Nakayama K."/>
            <person name="Satake H."/>
        </authorList>
    </citation>
    <scope>NUCLEOTIDE SEQUENCE</scope>
</reference>
<dbReference type="EMBL" id="BQNB010012484">
    <property type="protein sequence ID" value="GJT04132.1"/>
    <property type="molecule type" value="Genomic_DNA"/>
</dbReference>
<evidence type="ECO:0000259" key="2">
    <source>
        <dbReference type="Pfam" id="PF07727"/>
    </source>
</evidence>
<dbReference type="Proteomes" id="UP001151760">
    <property type="component" value="Unassembled WGS sequence"/>
</dbReference>
<sequence>MDVKTSFLNGKLKEEVYVCQPEGFVDPDHSTHVYRLKKALYGLKHAPRACFQTTALPSIKFPCIVIIAVLLLSTTIMSSTPGHYQLADIFTNALPRERFEFLLPHLGMKNTMADMNIPANDAPAEQAPAIAPPTRTDDQILPLSKWVPIGKSNCVLDVQNCQLDEQWFNLYKDLLRYALDITPTNDNNPFVALSSSDTVIEYVNTLGYPCTLRNVSAMSANDLYQPWRVVLSMINMCLTGFFGKDSREIFGMPIPDALLTDNIKGEPYYDEYLEHVSKYQQHLDAEHGMEEEGGAIKSPKATKVTKPKAAKVTKPAGDKAPKPTSSKPPKPTPAQTKPSKKDQGKKRKLVKETSDAPSPAKRAKVTKKRMPKSSLQLVDEFVDEGVPEKEPAHDDEEADL</sequence>
<proteinExistence type="predicted"/>
<evidence type="ECO:0000313" key="3">
    <source>
        <dbReference type="EMBL" id="GJT04132.1"/>
    </source>
</evidence>
<protein>
    <submittedName>
        <fullName evidence="3">Retrovirus-related pol polyprotein from transposon TNT 1-94</fullName>
    </submittedName>
</protein>
<dbReference type="InterPro" id="IPR013103">
    <property type="entry name" value="RVT_2"/>
</dbReference>
<evidence type="ECO:0000313" key="4">
    <source>
        <dbReference type="Proteomes" id="UP001151760"/>
    </source>
</evidence>
<dbReference type="Pfam" id="PF07727">
    <property type="entry name" value="RVT_2"/>
    <property type="match status" value="1"/>
</dbReference>
<feature type="domain" description="Reverse transcriptase Ty1/copia-type" evidence="2">
    <location>
        <begin position="1"/>
        <end position="53"/>
    </location>
</feature>
<evidence type="ECO:0000256" key="1">
    <source>
        <dbReference type="SAM" id="MobiDB-lite"/>
    </source>
</evidence>
<comment type="caution">
    <text evidence="3">The sequence shown here is derived from an EMBL/GenBank/DDBJ whole genome shotgun (WGS) entry which is preliminary data.</text>
</comment>
<feature type="compositionally biased region" description="Basic residues" evidence="1">
    <location>
        <begin position="361"/>
        <end position="371"/>
    </location>
</feature>
<organism evidence="3 4">
    <name type="scientific">Tanacetum coccineum</name>
    <dbReference type="NCBI Taxonomy" id="301880"/>
    <lineage>
        <taxon>Eukaryota</taxon>
        <taxon>Viridiplantae</taxon>
        <taxon>Streptophyta</taxon>
        <taxon>Embryophyta</taxon>
        <taxon>Tracheophyta</taxon>
        <taxon>Spermatophyta</taxon>
        <taxon>Magnoliopsida</taxon>
        <taxon>eudicotyledons</taxon>
        <taxon>Gunneridae</taxon>
        <taxon>Pentapetalae</taxon>
        <taxon>asterids</taxon>
        <taxon>campanulids</taxon>
        <taxon>Asterales</taxon>
        <taxon>Asteraceae</taxon>
        <taxon>Asteroideae</taxon>
        <taxon>Anthemideae</taxon>
        <taxon>Anthemidinae</taxon>
        <taxon>Tanacetum</taxon>
    </lineage>
</organism>
<reference evidence="3" key="2">
    <citation type="submission" date="2022-01" db="EMBL/GenBank/DDBJ databases">
        <authorList>
            <person name="Yamashiro T."/>
            <person name="Shiraishi A."/>
            <person name="Satake H."/>
            <person name="Nakayama K."/>
        </authorList>
    </citation>
    <scope>NUCLEOTIDE SEQUENCE</scope>
</reference>
<name>A0ABQ5AR35_9ASTR</name>
<keyword evidence="4" id="KW-1185">Reference proteome</keyword>
<gene>
    <name evidence="3" type="ORF">Tco_0838594</name>
</gene>
<feature type="region of interest" description="Disordered" evidence="1">
    <location>
        <begin position="290"/>
        <end position="400"/>
    </location>
</feature>
<accession>A0ABQ5AR35</accession>